<dbReference type="SUPFAM" id="SSF89372">
    <property type="entry name" value="Fucose-specific lectin"/>
    <property type="match status" value="1"/>
</dbReference>
<name>A0A0F8YKM1_9ZZZZ</name>
<feature type="non-terminal residue" evidence="1">
    <location>
        <position position="292"/>
    </location>
</feature>
<organism evidence="1">
    <name type="scientific">marine sediment metagenome</name>
    <dbReference type="NCBI Taxonomy" id="412755"/>
    <lineage>
        <taxon>unclassified sequences</taxon>
        <taxon>metagenomes</taxon>
        <taxon>ecological metagenomes</taxon>
    </lineage>
</organism>
<protein>
    <recommendedName>
        <fullName evidence="2">Sialidase domain-containing protein</fullName>
    </recommendedName>
</protein>
<dbReference type="Gene3D" id="2.120.10.10">
    <property type="match status" value="1"/>
</dbReference>
<evidence type="ECO:0008006" key="2">
    <source>
        <dbReference type="Google" id="ProtNLM"/>
    </source>
</evidence>
<evidence type="ECO:0000313" key="1">
    <source>
        <dbReference type="EMBL" id="KKK48646.1"/>
    </source>
</evidence>
<dbReference type="CDD" id="cd15482">
    <property type="entry name" value="Sialidase_non-viral"/>
    <property type="match status" value="1"/>
</dbReference>
<proteinExistence type="predicted"/>
<comment type="caution">
    <text evidence="1">The sequence shown here is derived from an EMBL/GenBank/DDBJ whole genome shotgun (WGS) entry which is preliminary data.</text>
</comment>
<reference evidence="1" key="1">
    <citation type="journal article" date="2015" name="Nature">
        <title>Complex archaea that bridge the gap between prokaryotes and eukaryotes.</title>
        <authorList>
            <person name="Spang A."/>
            <person name="Saw J.H."/>
            <person name="Jorgensen S.L."/>
            <person name="Zaremba-Niedzwiedzka K."/>
            <person name="Martijn J."/>
            <person name="Lind A.E."/>
            <person name="van Eijk R."/>
            <person name="Schleper C."/>
            <person name="Guy L."/>
            <person name="Ettema T.J."/>
        </authorList>
    </citation>
    <scope>NUCLEOTIDE SEQUENCE</scope>
</reference>
<gene>
    <name evidence="1" type="ORF">LCGC14_3143020</name>
</gene>
<accession>A0A0F8YKM1</accession>
<sequence length="292" mass="31969">MKVQVNTVGATAHLGESHSKRTLVRAPSGRLWAVYPDALITESLYVSYSDDNGTTWTEEKAVDDARLVGSGQGRIVLLVDSSSMPIILYLNNPVVGNARMVYVDRSGGTWGAVENIYQANNIGEFDACMDANNKIHIAFSRVGLRYIKGSTGSWAANEVAIAGSSPGDGAIAVDSNDKPYIVYNESDGLYMVEKTGASWSGRETIEDTFQNARNPGLAMDGSNNLHVTWWDLSSPTKYVLYRKRQSGVWQTQITVTSQDDYNYEGPNISIDTSGNIYVVYCFDTTIGSNTIW</sequence>
<dbReference type="EMBL" id="LAZR01068960">
    <property type="protein sequence ID" value="KKK48646.1"/>
    <property type="molecule type" value="Genomic_DNA"/>
</dbReference>
<dbReference type="AlphaFoldDB" id="A0A0F8YKM1"/>